<evidence type="ECO:0000256" key="3">
    <source>
        <dbReference type="SAM" id="MobiDB-lite"/>
    </source>
</evidence>
<dbReference type="InterPro" id="IPR003960">
    <property type="entry name" value="ATPase_AAA_CS"/>
</dbReference>
<dbReference type="AlphaFoldDB" id="M2VZR7"/>
<dbReference type="KEGG" id="gsl:Gasu_37220"/>
<evidence type="ECO:0000313" key="6">
    <source>
        <dbReference type="Proteomes" id="UP000030680"/>
    </source>
</evidence>
<dbReference type="FunFam" id="3.40.50.300:FF:000661">
    <property type="entry name" value="calmodulin-interacting protein 111 isoform X1"/>
    <property type="match status" value="1"/>
</dbReference>
<dbReference type="OMA" id="MEESWIF"/>
<protein>
    <submittedName>
        <fullName evidence="5">AAA-type ATPase</fullName>
    </submittedName>
</protein>
<feature type="domain" description="AAA+ ATPase" evidence="4">
    <location>
        <begin position="349"/>
        <end position="485"/>
    </location>
</feature>
<dbReference type="InterPro" id="IPR041569">
    <property type="entry name" value="AAA_lid_3"/>
</dbReference>
<evidence type="ECO:0000313" key="5">
    <source>
        <dbReference type="EMBL" id="EME28831.1"/>
    </source>
</evidence>
<keyword evidence="2" id="KW-0067">ATP-binding</keyword>
<dbReference type="STRING" id="130081.M2VZR7"/>
<dbReference type="Gramene" id="EME28831">
    <property type="protein sequence ID" value="EME28831"/>
    <property type="gene ID" value="Gasu_37220"/>
</dbReference>
<dbReference type="Pfam" id="PF00004">
    <property type="entry name" value="AAA"/>
    <property type="match status" value="2"/>
</dbReference>
<dbReference type="InterPro" id="IPR027417">
    <property type="entry name" value="P-loop_NTPase"/>
</dbReference>
<organism evidence="5 6">
    <name type="scientific">Galdieria sulphuraria</name>
    <name type="common">Red alga</name>
    <dbReference type="NCBI Taxonomy" id="130081"/>
    <lineage>
        <taxon>Eukaryota</taxon>
        <taxon>Rhodophyta</taxon>
        <taxon>Bangiophyceae</taxon>
        <taxon>Galdieriales</taxon>
        <taxon>Galdieriaceae</taxon>
        <taxon>Galdieria</taxon>
    </lineage>
</organism>
<accession>M2VZR7</accession>
<dbReference type="PANTHER" id="PTHR23077:SF27">
    <property type="entry name" value="ATPASE FAMILY GENE 2 PROTEIN HOMOLOG A"/>
    <property type="match status" value="1"/>
</dbReference>
<evidence type="ECO:0000259" key="4">
    <source>
        <dbReference type="SMART" id="SM00382"/>
    </source>
</evidence>
<dbReference type="eggNOG" id="KOG0730">
    <property type="taxonomic scope" value="Eukaryota"/>
</dbReference>
<dbReference type="Gene3D" id="3.40.50.300">
    <property type="entry name" value="P-loop containing nucleotide triphosphate hydrolases"/>
    <property type="match status" value="2"/>
</dbReference>
<dbReference type="InterPro" id="IPR003959">
    <property type="entry name" value="ATPase_AAA_core"/>
</dbReference>
<dbReference type="SUPFAM" id="SSF52540">
    <property type="entry name" value="P-loop containing nucleoside triphosphate hydrolases"/>
    <property type="match status" value="2"/>
</dbReference>
<dbReference type="PROSITE" id="PS00674">
    <property type="entry name" value="AAA"/>
    <property type="match status" value="1"/>
</dbReference>
<feature type="domain" description="AAA+ ATPase" evidence="4">
    <location>
        <begin position="626"/>
        <end position="776"/>
    </location>
</feature>
<dbReference type="PANTHER" id="PTHR23077">
    <property type="entry name" value="AAA-FAMILY ATPASE"/>
    <property type="match status" value="1"/>
</dbReference>
<dbReference type="Gene3D" id="1.10.8.60">
    <property type="match status" value="2"/>
</dbReference>
<gene>
    <name evidence="5" type="ORF">Gasu_37220</name>
</gene>
<dbReference type="CDD" id="cd19511">
    <property type="entry name" value="RecA-like_CDC48_r2-like"/>
    <property type="match status" value="1"/>
</dbReference>
<sequence length="814" mass="91954">MDKVLEVIDLSLLLDKIAIKGAPPESIQRLGVAVLSAKYMKDFNIRLGQPLRLTKLPSIDSTISSVEQEESLNVALERVHLFDEPSDRNISCATYPSPQFLLSIAWPLSFLPDNVIALDSFSCFLLFMTAYQKQVIKDTTLEVALRVKKEMGRKTLLPSTPVSGKKKHKSPKVQPNKEENISIGVCMSHVYSEEEHGRIAATVFCCIAGFGPPSVDGQLEPVDSDRLEKWYDDVHFESYIRNIVSKRYIVPGCWICVSMEGRDLYLVCHRILPFEDRKWNEDNDRNAVWKVVKNTQIEWLPLVQADNKRTKLIALGGLDEQMNKMKSFLSSCCESEEYREQLSRLGIRPSRGILLYGPPGTGKSTLAQVVASSMQVRCVRTVRAPWIVSSTFGETESTLMEIFQQVGDRVPSILIIDEIDALGVSRDSQFATEAELRLTGSLLRCIDQMPKRMVLIGTTHRLDALDAALRRPGRLDMELEVSVPNSCQRCSILREIIKSSTSLRDEKGMTWQVELTDDDLLEVANDLHGYVGADILALWRESCYLAYKRWKQGKALECRAISVLKEDLQEARKEIFPSAMREIVVEVAQVCWDDIGGYHQVKQQLREAVEWPKKYAHYFRRFGISPIKGILLYGPPGCSKTLMAKALANETNCHFLSVKGPELFQKWVGESEKAVRNLFRKAKSVAPCIIFFDEIDALASRRQEEQNSSHAEQRVLAQLLTEMDGIASSGLMSRVDEEMEESWIFVLGATNRPDLLDPALIRPGRFDRLVYVGLPDSEAREQILKIHCRSIPLNDSSMDWKSLVELTQGMTGAD</sequence>
<evidence type="ECO:0000256" key="1">
    <source>
        <dbReference type="ARBA" id="ARBA00022741"/>
    </source>
</evidence>
<keyword evidence="1" id="KW-0547">Nucleotide-binding</keyword>
<dbReference type="GO" id="GO:0005524">
    <property type="term" value="F:ATP binding"/>
    <property type="evidence" value="ECO:0007669"/>
    <property type="project" value="UniProtKB-KW"/>
</dbReference>
<keyword evidence="6" id="KW-1185">Reference proteome</keyword>
<name>M2VZR7_GALSU</name>
<dbReference type="InterPro" id="IPR050168">
    <property type="entry name" value="AAA_ATPase_domain"/>
</dbReference>
<feature type="region of interest" description="Disordered" evidence="3">
    <location>
        <begin position="156"/>
        <end position="176"/>
    </location>
</feature>
<dbReference type="GO" id="GO:0016887">
    <property type="term" value="F:ATP hydrolysis activity"/>
    <property type="evidence" value="ECO:0007669"/>
    <property type="project" value="InterPro"/>
</dbReference>
<dbReference type="Pfam" id="PF17862">
    <property type="entry name" value="AAA_lid_3"/>
    <property type="match status" value="1"/>
</dbReference>
<dbReference type="RefSeq" id="XP_005705351.1">
    <property type="nucleotide sequence ID" value="XM_005705294.1"/>
</dbReference>
<dbReference type="EMBL" id="KB454515">
    <property type="protein sequence ID" value="EME28831.1"/>
    <property type="molecule type" value="Genomic_DNA"/>
</dbReference>
<dbReference type="GeneID" id="17087678"/>
<dbReference type="OrthoDB" id="27435at2759"/>
<dbReference type="InterPro" id="IPR003593">
    <property type="entry name" value="AAA+_ATPase"/>
</dbReference>
<evidence type="ECO:0000256" key="2">
    <source>
        <dbReference type="ARBA" id="ARBA00022840"/>
    </source>
</evidence>
<dbReference type="GO" id="GO:0005737">
    <property type="term" value="C:cytoplasm"/>
    <property type="evidence" value="ECO:0007669"/>
    <property type="project" value="TreeGrafter"/>
</dbReference>
<proteinExistence type="predicted"/>
<dbReference type="SMART" id="SM00382">
    <property type="entry name" value="AAA"/>
    <property type="match status" value="2"/>
</dbReference>
<dbReference type="Proteomes" id="UP000030680">
    <property type="component" value="Unassembled WGS sequence"/>
</dbReference>
<reference evidence="6" key="1">
    <citation type="journal article" date="2013" name="Science">
        <title>Gene transfer from bacteria and archaea facilitated evolution of an extremophilic eukaryote.</title>
        <authorList>
            <person name="Schonknecht G."/>
            <person name="Chen W.H."/>
            <person name="Ternes C.M."/>
            <person name="Barbier G.G."/>
            <person name="Shrestha R.P."/>
            <person name="Stanke M."/>
            <person name="Brautigam A."/>
            <person name="Baker B.J."/>
            <person name="Banfield J.F."/>
            <person name="Garavito R.M."/>
            <person name="Carr K."/>
            <person name="Wilkerson C."/>
            <person name="Rensing S.A."/>
            <person name="Gagneul D."/>
            <person name="Dickenson N.E."/>
            <person name="Oesterhelt C."/>
            <person name="Lercher M.J."/>
            <person name="Weber A.P."/>
        </authorList>
    </citation>
    <scope>NUCLEOTIDE SEQUENCE [LARGE SCALE GENOMIC DNA]</scope>
    <source>
        <strain evidence="6">074W</strain>
    </source>
</reference>